<evidence type="ECO:0000313" key="3">
    <source>
        <dbReference type="EMBL" id="SDZ01527.1"/>
    </source>
</evidence>
<dbReference type="Pfam" id="PF26366">
    <property type="entry name" value="DUF8094"/>
    <property type="match status" value="1"/>
</dbReference>
<evidence type="ECO:0000313" key="4">
    <source>
        <dbReference type="Proteomes" id="UP000199515"/>
    </source>
</evidence>
<name>A0A1H3PKB0_9PSEU</name>
<dbReference type="AlphaFoldDB" id="A0A1H3PKB0"/>
<gene>
    <name evidence="3" type="ORF">SAMN05421504_108262</name>
</gene>
<protein>
    <recommendedName>
        <fullName evidence="2">DUF8094 domain-containing protein</fullName>
    </recommendedName>
</protein>
<reference evidence="3 4" key="1">
    <citation type="submission" date="2016-10" db="EMBL/GenBank/DDBJ databases">
        <authorList>
            <person name="de Groot N.N."/>
        </authorList>
    </citation>
    <scope>NUCLEOTIDE SEQUENCE [LARGE SCALE GENOMIC DNA]</scope>
    <source>
        <strain evidence="3 4">CPCC 202699</strain>
    </source>
</reference>
<dbReference type="EMBL" id="FNON01000008">
    <property type="protein sequence ID" value="SDZ01527.1"/>
    <property type="molecule type" value="Genomic_DNA"/>
</dbReference>
<feature type="domain" description="DUF8094" evidence="2">
    <location>
        <begin position="34"/>
        <end position="315"/>
    </location>
</feature>
<proteinExistence type="predicted"/>
<keyword evidence="4" id="KW-1185">Reference proteome</keyword>
<evidence type="ECO:0000259" key="2">
    <source>
        <dbReference type="Pfam" id="PF26366"/>
    </source>
</evidence>
<keyword evidence="1" id="KW-0732">Signal</keyword>
<dbReference type="InterPro" id="IPR058407">
    <property type="entry name" value="DUF8094"/>
</dbReference>
<organism evidence="3 4">
    <name type="scientific">Amycolatopsis xylanica</name>
    <dbReference type="NCBI Taxonomy" id="589385"/>
    <lineage>
        <taxon>Bacteria</taxon>
        <taxon>Bacillati</taxon>
        <taxon>Actinomycetota</taxon>
        <taxon>Actinomycetes</taxon>
        <taxon>Pseudonocardiales</taxon>
        <taxon>Pseudonocardiaceae</taxon>
        <taxon>Amycolatopsis</taxon>
    </lineage>
</organism>
<accession>A0A1H3PKB0</accession>
<feature type="signal peptide" evidence="1">
    <location>
        <begin position="1"/>
        <end position="22"/>
    </location>
</feature>
<sequence length="317" mass="32015">MRRTSGAVLALTAIVAVSGCGAAESAPSAAESGLTKDQAQTILREFDEGDSAATTSGDPAALAKHEAEPLLSASIAASRRAKQENRPQPGFTHRDPLFALPGRAADCLLVSGKVSLLGEELSKQSVSHFAKDASGAWKMDNSINLTQGAATSVAGFGQGGAVSGFPADDVKAKLRDELFARTTGTGTPGGGTVAPSPVLDNQFAAGWKTYEQTLAGQQRKVKRRLDGAVWSACGAPVGGGTVVFVTVRVTDVLESTGGAPVELAAGTPDLVATGHAEAVRGTSVEISRAESFLLLIPAGGPAAVLGLSDTATAVTGH</sequence>
<evidence type="ECO:0000256" key="1">
    <source>
        <dbReference type="SAM" id="SignalP"/>
    </source>
</evidence>
<feature type="chain" id="PRO_5011524519" description="DUF8094 domain-containing protein" evidence="1">
    <location>
        <begin position="23"/>
        <end position="317"/>
    </location>
</feature>
<dbReference type="RefSeq" id="WP_143047206.1">
    <property type="nucleotide sequence ID" value="NZ_FNON01000008.1"/>
</dbReference>
<dbReference type="PROSITE" id="PS51257">
    <property type="entry name" value="PROKAR_LIPOPROTEIN"/>
    <property type="match status" value="1"/>
</dbReference>
<dbReference type="OrthoDB" id="3332727at2"/>
<dbReference type="Proteomes" id="UP000199515">
    <property type="component" value="Unassembled WGS sequence"/>
</dbReference>
<dbReference type="STRING" id="589385.SAMN05421504_108262"/>